<reference evidence="2 3" key="1">
    <citation type="submission" date="2019-03" db="EMBL/GenBank/DDBJ databases">
        <title>Genomic Encyclopedia of Archaeal and Bacterial Type Strains, Phase II (KMG-II): from individual species to whole genera.</title>
        <authorList>
            <person name="Goeker M."/>
        </authorList>
    </citation>
    <scope>NUCLEOTIDE SEQUENCE [LARGE SCALE GENOMIC DNA]</scope>
    <source>
        <strain evidence="2 3">DSM 22554</strain>
    </source>
</reference>
<organism evidence="2 3">
    <name type="scientific">Albibacterium bauzanense</name>
    <dbReference type="NCBI Taxonomy" id="653929"/>
    <lineage>
        <taxon>Bacteria</taxon>
        <taxon>Pseudomonadati</taxon>
        <taxon>Bacteroidota</taxon>
        <taxon>Sphingobacteriia</taxon>
        <taxon>Sphingobacteriales</taxon>
        <taxon>Sphingobacteriaceae</taxon>
        <taxon>Albibacterium</taxon>
    </lineage>
</organism>
<protein>
    <recommendedName>
        <fullName evidence="1">ATPase AAA-type core domain-containing protein</fullName>
    </recommendedName>
</protein>
<evidence type="ECO:0000313" key="3">
    <source>
        <dbReference type="Proteomes" id="UP000294616"/>
    </source>
</evidence>
<dbReference type="InterPro" id="IPR027417">
    <property type="entry name" value="P-loop_NTPase"/>
</dbReference>
<dbReference type="EMBL" id="SMGO01000001">
    <property type="protein sequence ID" value="TCK85079.1"/>
    <property type="molecule type" value="Genomic_DNA"/>
</dbReference>
<sequence length="421" mass="47868">MLVQFTVGNFLSFNKKRTLSLEAKGISELKTNISSFKPEKILRSSVIYGANSSGKSNLIKALERMRDVVLSSVKLNDSDELDYSPFLLSTETENQPTFFEIVFWQDSTRYRYGFEYTLEQIVNEWLFAGKSEKSEKSLFIRTLDGIGVSDKFKEGEGNESKTNGNRLFISLVAQLGGDISKKIVDFFNDYNVLSGLEHNDYTGFTMRMLHKNLNGCNESLKLYQKLKLGFKEINAVESDFNPAEIPDFISAKMKTKLIKDFAGKKGVSLKTVHNKFDKKGNVIDFVVFDKQGNESEGTNKIIDLSGPIFDTLYLGKALIIDELDAKLHPLITIRIVELFNSPESNPNNAQLIFTTHDTNLLGEDLFRRDQIWFAEKDDQEQTDLYSLSDFNLPDGSKVRNDSNLERNYIRGRYGAIPFITN</sequence>
<dbReference type="AlphaFoldDB" id="A0A4R1M5U3"/>
<dbReference type="OrthoDB" id="9809324at2"/>
<dbReference type="Pfam" id="PF13304">
    <property type="entry name" value="AAA_21"/>
    <property type="match status" value="1"/>
</dbReference>
<proteinExistence type="predicted"/>
<dbReference type="RefSeq" id="WP_132220992.1">
    <property type="nucleotide sequence ID" value="NZ_SMGO01000001.1"/>
</dbReference>
<dbReference type="Proteomes" id="UP000294616">
    <property type="component" value="Unassembled WGS sequence"/>
</dbReference>
<evidence type="ECO:0000313" key="2">
    <source>
        <dbReference type="EMBL" id="TCK85079.1"/>
    </source>
</evidence>
<dbReference type="GO" id="GO:0016887">
    <property type="term" value="F:ATP hydrolysis activity"/>
    <property type="evidence" value="ECO:0007669"/>
    <property type="project" value="InterPro"/>
</dbReference>
<accession>A0A4R1M5U3</accession>
<dbReference type="SUPFAM" id="SSF52540">
    <property type="entry name" value="P-loop containing nucleoside triphosphate hydrolases"/>
    <property type="match status" value="1"/>
</dbReference>
<dbReference type="PANTHER" id="PTHR40396:SF1">
    <property type="entry name" value="ATPASE AAA-TYPE CORE DOMAIN-CONTAINING PROTEIN"/>
    <property type="match status" value="1"/>
</dbReference>
<dbReference type="Gene3D" id="3.40.50.300">
    <property type="entry name" value="P-loop containing nucleotide triphosphate hydrolases"/>
    <property type="match status" value="1"/>
</dbReference>
<dbReference type="PANTHER" id="PTHR40396">
    <property type="entry name" value="ATPASE-LIKE PROTEIN"/>
    <property type="match status" value="1"/>
</dbReference>
<gene>
    <name evidence="2" type="ORF">C8N28_0376</name>
</gene>
<feature type="domain" description="ATPase AAA-type core" evidence="1">
    <location>
        <begin position="46"/>
        <end position="361"/>
    </location>
</feature>
<comment type="caution">
    <text evidence="2">The sequence shown here is derived from an EMBL/GenBank/DDBJ whole genome shotgun (WGS) entry which is preliminary data.</text>
</comment>
<name>A0A4R1M5U3_9SPHI</name>
<dbReference type="InterPro" id="IPR003959">
    <property type="entry name" value="ATPase_AAA_core"/>
</dbReference>
<dbReference type="GO" id="GO:0005524">
    <property type="term" value="F:ATP binding"/>
    <property type="evidence" value="ECO:0007669"/>
    <property type="project" value="InterPro"/>
</dbReference>
<keyword evidence="3" id="KW-1185">Reference proteome</keyword>
<evidence type="ECO:0000259" key="1">
    <source>
        <dbReference type="Pfam" id="PF13304"/>
    </source>
</evidence>